<comment type="caution">
    <text evidence="4">The sequence shown here is derived from an EMBL/GenBank/DDBJ whole genome shotgun (WGS) entry which is preliminary data.</text>
</comment>
<protein>
    <submittedName>
        <fullName evidence="4">Sodium/calcium exchanger NCL</fullName>
    </submittedName>
</protein>
<keyword evidence="1" id="KW-0050">Antiport</keyword>
<keyword evidence="1" id="KW-0813">Transport</keyword>
<gene>
    <name evidence="4" type="primary">NCL_7</name>
    <name evidence="4" type="ORF">CK203_084495</name>
</gene>
<dbReference type="GO" id="GO:0008324">
    <property type="term" value="F:monoatomic cation transmembrane transporter activity"/>
    <property type="evidence" value="ECO:0007669"/>
    <property type="project" value="InterPro"/>
</dbReference>
<proteinExistence type="predicted"/>
<feature type="transmembrane region" description="Helical" evidence="3">
    <location>
        <begin position="167"/>
        <end position="185"/>
    </location>
</feature>
<feature type="transmembrane region" description="Helical" evidence="3">
    <location>
        <begin position="56"/>
        <end position="80"/>
    </location>
</feature>
<dbReference type="PANTHER" id="PTHR31503:SF45">
    <property type="entry name" value="SODIUM_CALCIUM EXCHANGER NCL-LIKE"/>
    <property type="match status" value="1"/>
</dbReference>
<evidence type="ECO:0000256" key="1">
    <source>
        <dbReference type="ARBA" id="ARBA00022449"/>
    </source>
</evidence>
<dbReference type="PANTHER" id="PTHR31503">
    <property type="entry name" value="VACUOLAR CALCIUM ION TRANSPORTER"/>
    <property type="match status" value="1"/>
</dbReference>
<keyword evidence="3" id="KW-0472">Membrane</keyword>
<sequence length="228" mass="24491">MHSFLAMLVSTGTYGHIVANLASFELVHDGVGEGQKPVFVSIKQLASLDRYCNHGYGFMLCTTTVLGNIFLVLVYGYLMLFAGKFLNELKNGKETCTPFSSDGSSDVSEPGNCGLAILANSSSGLVSDGVGEVQQSDFIVFEHWPSSDSYSQTIGFMPYTTTVPGNIFLILVFVSLMLFAAKLLYDGSEILVEVVSPRITGGVFLPLLGSLLDAIISFGKIDLNQDLS</sequence>
<name>A0A438EG90_VITVI</name>
<keyword evidence="3" id="KW-1133">Transmembrane helix</keyword>
<dbReference type="GO" id="GO:0015297">
    <property type="term" value="F:antiporter activity"/>
    <property type="evidence" value="ECO:0007669"/>
    <property type="project" value="UniProtKB-KW"/>
</dbReference>
<evidence type="ECO:0000313" key="4">
    <source>
        <dbReference type="EMBL" id="RVW46729.1"/>
    </source>
</evidence>
<dbReference type="GO" id="GO:0016020">
    <property type="term" value="C:membrane"/>
    <property type="evidence" value="ECO:0007669"/>
    <property type="project" value="InterPro"/>
</dbReference>
<dbReference type="GO" id="GO:0070588">
    <property type="term" value="P:calcium ion transmembrane transport"/>
    <property type="evidence" value="ECO:0007669"/>
    <property type="project" value="UniProtKB-ARBA"/>
</dbReference>
<keyword evidence="3" id="KW-0812">Transmembrane</keyword>
<dbReference type="AlphaFoldDB" id="A0A438EG90"/>
<accession>A0A438EG90</accession>
<keyword evidence="2" id="KW-0406">Ion transport</keyword>
<dbReference type="EMBL" id="QGNW01001299">
    <property type="protein sequence ID" value="RVW46729.1"/>
    <property type="molecule type" value="Genomic_DNA"/>
</dbReference>
<evidence type="ECO:0000313" key="5">
    <source>
        <dbReference type="Proteomes" id="UP000288805"/>
    </source>
</evidence>
<organism evidence="4 5">
    <name type="scientific">Vitis vinifera</name>
    <name type="common">Grape</name>
    <dbReference type="NCBI Taxonomy" id="29760"/>
    <lineage>
        <taxon>Eukaryota</taxon>
        <taxon>Viridiplantae</taxon>
        <taxon>Streptophyta</taxon>
        <taxon>Embryophyta</taxon>
        <taxon>Tracheophyta</taxon>
        <taxon>Spermatophyta</taxon>
        <taxon>Magnoliopsida</taxon>
        <taxon>eudicotyledons</taxon>
        <taxon>Gunneridae</taxon>
        <taxon>Pentapetalae</taxon>
        <taxon>rosids</taxon>
        <taxon>Vitales</taxon>
        <taxon>Vitaceae</taxon>
        <taxon>Viteae</taxon>
        <taxon>Vitis</taxon>
    </lineage>
</organism>
<evidence type="ECO:0000256" key="3">
    <source>
        <dbReference type="SAM" id="Phobius"/>
    </source>
</evidence>
<feature type="transmembrane region" description="Helical" evidence="3">
    <location>
        <begin position="197"/>
        <end position="218"/>
    </location>
</feature>
<evidence type="ECO:0000256" key="2">
    <source>
        <dbReference type="ARBA" id="ARBA00023065"/>
    </source>
</evidence>
<dbReference type="Proteomes" id="UP000288805">
    <property type="component" value="Unassembled WGS sequence"/>
</dbReference>
<reference evidence="4 5" key="1">
    <citation type="journal article" date="2018" name="PLoS Genet.">
        <title>Population sequencing reveals clonal diversity and ancestral inbreeding in the grapevine cultivar Chardonnay.</title>
        <authorList>
            <person name="Roach M.J."/>
            <person name="Johnson D.L."/>
            <person name="Bohlmann J."/>
            <person name="van Vuuren H.J."/>
            <person name="Jones S.J."/>
            <person name="Pretorius I.S."/>
            <person name="Schmidt S.A."/>
            <person name="Borneman A.R."/>
        </authorList>
    </citation>
    <scope>NUCLEOTIDE SEQUENCE [LARGE SCALE GENOMIC DNA]</scope>
    <source>
        <strain evidence="5">cv. Chardonnay</strain>
        <tissue evidence="4">Leaf</tissue>
    </source>
</reference>
<dbReference type="InterPro" id="IPR004713">
    <property type="entry name" value="CaH_exchang"/>
</dbReference>